<dbReference type="Proteomes" id="UP001189122">
    <property type="component" value="Unassembled WGS sequence"/>
</dbReference>
<name>A0ABN7EAM2_SPIIN</name>
<evidence type="ECO:0000313" key="1">
    <source>
        <dbReference type="EMBL" id="CAA6674941.1"/>
    </source>
</evidence>
<accession>A0ABN7EAM2</accession>
<protein>
    <submittedName>
        <fullName evidence="1">Uncharacterized protein</fullName>
    </submittedName>
</protein>
<keyword evidence="2" id="KW-1185">Reference proteome</keyword>
<evidence type="ECO:0000313" key="2">
    <source>
        <dbReference type="Proteomes" id="UP001189122"/>
    </source>
</evidence>
<proteinExistence type="predicted"/>
<reference evidence="2" key="1">
    <citation type="journal article" date="2020" name="Sci. Rep.">
        <title>Chromosome-scale genome assembly for the duckweed Spirodela intermedia, integrating cytogenetic maps, PacBio and Oxford Nanopore libraries.</title>
        <authorList>
            <person name="Hoang P.T.N."/>
            <person name="Fiebig A."/>
            <person name="Novak P."/>
            <person name="Macas J."/>
            <person name="Cao H.X."/>
            <person name="Stepanenko A."/>
            <person name="Chen G."/>
            <person name="Borisjuk N."/>
            <person name="Scholz U."/>
            <person name="Schubert I."/>
        </authorList>
    </citation>
    <scope>NUCLEOTIDE SEQUENCE [LARGE SCALE GENOMIC DNA]</scope>
</reference>
<comment type="caution">
    <text evidence="1">The sequence shown here is derived from an EMBL/GenBank/DDBJ whole genome shotgun (WGS) entry which is preliminary data.</text>
</comment>
<sequence>MLFFKNDQQPQNRIIFLVEIKKKRNYCHNK</sequence>
<dbReference type="EMBL" id="CACRZD030000181">
    <property type="protein sequence ID" value="CAA6674941.1"/>
    <property type="molecule type" value="Genomic_DNA"/>
</dbReference>
<organism evidence="1 2">
    <name type="scientific">Spirodela intermedia</name>
    <name type="common">Intermediate duckweed</name>
    <dbReference type="NCBI Taxonomy" id="51605"/>
    <lineage>
        <taxon>Eukaryota</taxon>
        <taxon>Viridiplantae</taxon>
        <taxon>Streptophyta</taxon>
        <taxon>Embryophyta</taxon>
        <taxon>Tracheophyta</taxon>
        <taxon>Spermatophyta</taxon>
        <taxon>Magnoliopsida</taxon>
        <taxon>Liliopsida</taxon>
        <taxon>Araceae</taxon>
        <taxon>Lemnoideae</taxon>
        <taxon>Spirodela</taxon>
    </lineage>
</organism>
<gene>
    <name evidence="1" type="ORF">SI7747_UN021299</name>
</gene>